<feature type="binding site" evidence="8">
    <location>
        <position position="186"/>
    </location>
    <ligand>
        <name>ATP</name>
        <dbReference type="ChEBI" id="CHEBI:30616"/>
    </ligand>
</feature>
<dbReference type="Proteomes" id="UP000012040">
    <property type="component" value="Chromosome"/>
</dbReference>
<dbReference type="InterPro" id="IPR002306">
    <property type="entry name" value="Trp-tRNA-ligase"/>
</dbReference>
<feature type="short sequence motif" description="'KMSKS' region" evidence="8">
    <location>
        <begin position="195"/>
        <end position="199"/>
    </location>
</feature>
<evidence type="ECO:0000256" key="2">
    <source>
        <dbReference type="ARBA" id="ARBA00022598"/>
    </source>
</evidence>
<dbReference type="STRING" id="1184267.A11Q_1236"/>
<dbReference type="KEGG" id="bex:A11Q_1236"/>
<dbReference type="EC" id="6.1.1.2" evidence="8"/>
<dbReference type="eggNOG" id="COG0180">
    <property type="taxonomic scope" value="Bacteria"/>
</dbReference>
<evidence type="ECO:0000256" key="1">
    <source>
        <dbReference type="ARBA" id="ARBA00005594"/>
    </source>
</evidence>
<dbReference type="Gene3D" id="3.40.50.620">
    <property type="entry name" value="HUPs"/>
    <property type="match status" value="1"/>
</dbReference>
<evidence type="ECO:0000313" key="10">
    <source>
        <dbReference type="EMBL" id="AGH95452.1"/>
    </source>
</evidence>
<dbReference type="PANTHER" id="PTHR43766">
    <property type="entry name" value="TRYPTOPHAN--TRNA LIGASE, MITOCHONDRIAL"/>
    <property type="match status" value="1"/>
</dbReference>
<evidence type="ECO:0000313" key="11">
    <source>
        <dbReference type="Proteomes" id="UP000012040"/>
    </source>
</evidence>
<keyword evidence="8" id="KW-0963">Cytoplasm</keyword>
<evidence type="ECO:0000256" key="3">
    <source>
        <dbReference type="ARBA" id="ARBA00022741"/>
    </source>
</evidence>
<dbReference type="OrthoDB" id="9801042at2"/>
<dbReference type="PATRIC" id="fig|1184267.3.peg.1251"/>
<dbReference type="CDD" id="cd00806">
    <property type="entry name" value="TrpRS_core"/>
    <property type="match status" value="1"/>
</dbReference>
<evidence type="ECO:0000256" key="9">
    <source>
        <dbReference type="RuleBase" id="RU363036"/>
    </source>
</evidence>
<protein>
    <recommendedName>
        <fullName evidence="8">Tryptophan--tRNA ligase</fullName>
        <ecNumber evidence="8">6.1.1.2</ecNumber>
    </recommendedName>
    <alternativeName>
        <fullName evidence="8">Tryptophanyl-tRNA synthetase</fullName>
        <shortName evidence="8">TrpRS</shortName>
    </alternativeName>
</protein>
<dbReference type="RefSeq" id="WP_015469942.1">
    <property type="nucleotide sequence ID" value="NC_020813.1"/>
</dbReference>
<comment type="similarity">
    <text evidence="1 8 9">Belongs to the class-I aminoacyl-tRNA synthetase family.</text>
</comment>
<dbReference type="InterPro" id="IPR050203">
    <property type="entry name" value="Trp-tRNA_synthetase"/>
</dbReference>
<dbReference type="GO" id="GO:0004830">
    <property type="term" value="F:tryptophan-tRNA ligase activity"/>
    <property type="evidence" value="ECO:0007669"/>
    <property type="project" value="UniProtKB-UniRule"/>
</dbReference>
<keyword evidence="2 8" id="KW-0436">Ligase</keyword>
<dbReference type="GO" id="GO:0006436">
    <property type="term" value="P:tryptophanyl-tRNA aminoacylation"/>
    <property type="evidence" value="ECO:0007669"/>
    <property type="project" value="UniProtKB-UniRule"/>
</dbReference>
<dbReference type="PRINTS" id="PR01039">
    <property type="entry name" value="TRNASYNTHTRP"/>
</dbReference>
<comment type="catalytic activity">
    <reaction evidence="7 8">
        <text>tRNA(Trp) + L-tryptophan + ATP = L-tryptophyl-tRNA(Trp) + AMP + diphosphate + H(+)</text>
        <dbReference type="Rhea" id="RHEA:24080"/>
        <dbReference type="Rhea" id="RHEA-COMP:9671"/>
        <dbReference type="Rhea" id="RHEA-COMP:9705"/>
        <dbReference type="ChEBI" id="CHEBI:15378"/>
        <dbReference type="ChEBI" id="CHEBI:30616"/>
        <dbReference type="ChEBI" id="CHEBI:33019"/>
        <dbReference type="ChEBI" id="CHEBI:57912"/>
        <dbReference type="ChEBI" id="CHEBI:78442"/>
        <dbReference type="ChEBI" id="CHEBI:78535"/>
        <dbReference type="ChEBI" id="CHEBI:456215"/>
        <dbReference type="EC" id="6.1.1.2"/>
    </reaction>
</comment>
<dbReference type="HOGENOM" id="CLU_029244_1_1_7"/>
<evidence type="ECO:0000256" key="6">
    <source>
        <dbReference type="ARBA" id="ARBA00023146"/>
    </source>
</evidence>
<dbReference type="GO" id="GO:0005524">
    <property type="term" value="F:ATP binding"/>
    <property type="evidence" value="ECO:0007669"/>
    <property type="project" value="UniProtKB-UniRule"/>
</dbReference>
<dbReference type="InterPro" id="IPR024109">
    <property type="entry name" value="Trp-tRNA-ligase_bac-type"/>
</dbReference>
<comment type="function">
    <text evidence="8">Catalyzes the attachment of tryptophan to tRNA(Trp).</text>
</comment>
<comment type="subcellular location">
    <subcellularLocation>
        <location evidence="8">Cytoplasm</location>
    </subcellularLocation>
</comment>
<dbReference type="NCBIfam" id="TIGR00233">
    <property type="entry name" value="trpS"/>
    <property type="match status" value="1"/>
</dbReference>
<dbReference type="PANTHER" id="PTHR43766:SF1">
    <property type="entry name" value="TRYPTOPHAN--TRNA LIGASE, MITOCHONDRIAL"/>
    <property type="match status" value="1"/>
</dbReference>
<evidence type="ECO:0000256" key="8">
    <source>
        <dbReference type="HAMAP-Rule" id="MF_00140"/>
    </source>
</evidence>
<dbReference type="GO" id="GO:0005829">
    <property type="term" value="C:cytosol"/>
    <property type="evidence" value="ECO:0007669"/>
    <property type="project" value="TreeGrafter"/>
</dbReference>
<dbReference type="Gene3D" id="1.10.240.10">
    <property type="entry name" value="Tyrosyl-Transfer RNA Synthetase"/>
    <property type="match status" value="1"/>
</dbReference>
<proteinExistence type="inferred from homology"/>
<sequence length="331" mass="37571">MKKTILSGSTVTGDLTLGNYIGAINNWKKMQSEYDCLYFLANLHALTVFQDPKILKERTYSFFAQYLALGLDPQKNIIFAQSHVPEHSELSWVLTCLTPMGNLNRMTQFKEKSEKHVKNINAGLFTYPVLMAADILLYQADIIPVGEDQKQHIELCRDLVGYFENRYGAGIFKMPEPHIPKSGARVMSLQDPTKKMSKSDENEKNFVSIIDDPKKIEKKIKSAATDSGSEIKFDVENKAGISNLLTIYSVLSDKSIEQLEKDYEGKMYGHLKVDLAELVVSTLKPVKDEYDRLMQDRTHLDKLMLDGAERARVRAKTTLARVYEAVGLLHR</sequence>
<keyword evidence="3 8" id="KW-0547">Nucleotide-binding</keyword>
<feature type="binding site" evidence="8">
    <location>
        <begin position="195"/>
        <end position="199"/>
    </location>
    <ligand>
        <name>ATP</name>
        <dbReference type="ChEBI" id="CHEBI:30616"/>
    </ligand>
</feature>
<dbReference type="InterPro" id="IPR002305">
    <property type="entry name" value="aa-tRNA-synth_Ic"/>
</dbReference>
<dbReference type="AlphaFoldDB" id="M4V7S5"/>
<gene>
    <name evidence="8" type="primary">trpS</name>
    <name evidence="10" type="ORF">A11Q_1236</name>
</gene>
<dbReference type="InterPro" id="IPR014729">
    <property type="entry name" value="Rossmann-like_a/b/a_fold"/>
</dbReference>
<organism evidence="10 11">
    <name type="scientific">Pseudobdellovibrio exovorus JSS</name>
    <dbReference type="NCBI Taxonomy" id="1184267"/>
    <lineage>
        <taxon>Bacteria</taxon>
        <taxon>Pseudomonadati</taxon>
        <taxon>Bdellovibrionota</taxon>
        <taxon>Bdellovibrionia</taxon>
        <taxon>Bdellovibrionales</taxon>
        <taxon>Pseudobdellovibrionaceae</taxon>
        <taxon>Pseudobdellovibrio</taxon>
    </lineage>
</organism>
<keyword evidence="4 8" id="KW-0067">ATP-binding</keyword>
<feature type="binding site" evidence="8">
    <location>
        <position position="134"/>
    </location>
    <ligand>
        <name>L-tryptophan</name>
        <dbReference type="ChEBI" id="CHEBI:57912"/>
    </ligand>
</feature>
<comment type="subunit">
    <text evidence="8">Homodimer.</text>
</comment>
<feature type="binding site" evidence="8">
    <location>
        <begin position="146"/>
        <end position="148"/>
    </location>
    <ligand>
        <name>ATP</name>
        <dbReference type="ChEBI" id="CHEBI:30616"/>
    </ligand>
</feature>
<accession>M4V7S5</accession>
<dbReference type="HAMAP" id="MF_00140_B">
    <property type="entry name" value="Trp_tRNA_synth_B"/>
    <property type="match status" value="1"/>
</dbReference>
<comment type="caution">
    <text evidence="8">Lacks conserved residue(s) required for the propagation of feature annotation.</text>
</comment>
<keyword evidence="5 8" id="KW-0648">Protein biosynthesis</keyword>
<evidence type="ECO:0000256" key="7">
    <source>
        <dbReference type="ARBA" id="ARBA00049929"/>
    </source>
</evidence>
<dbReference type="EMBL" id="CP003537">
    <property type="protein sequence ID" value="AGH95452.1"/>
    <property type="molecule type" value="Genomic_DNA"/>
</dbReference>
<evidence type="ECO:0000256" key="5">
    <source>
        <dbReference type="ARBA" id="ARBA00022917"/>
    </source>
</evidence>
<dbReference type="FunFam" id="1.10.240.10:FF:000002">
    <property type="entry name" value="Tryptophan--tRNA ligase"/>
    <property type="match status" value="1"/>
</dbReference>
<keyword evidence="11" id="KW-1185">Reference proteome</keyword>
<feature type="binding site" evidence="8">
    <location>
        <begin position="18"/>
        <end position="19"/>
    </location>
    <ligand>
        <name>ATP</name>
        <dbReference type="ChEBI" id="CHEBI:30616"/>
    </ligand>
</feature>
<dbReference type="SUPFAM" id="SSF52374">
    <property type="entry name" value="Nucleotidylyl transferase"/>
    <property type="match status" value="1"/>
</dbReference>
<evidence type="ECO:0000256" key="4">
    <source>
        <dbReference type="ARBA" id="ARBA00022840"/>
    </source>
</evidence>
<keyword evidence="6 8" id="KW-0030">Aminoacyl-tRNA synthetase</keyword>
<dbReference type="Pfam" id="PF00579">
    <property type="entry name" value="tRNA-synt_1b"/>
    <property type="match status" value="1"/>
</dbReference>
<name>M4V7S5_9BACT</name>
<reference evidence="10 11" key="1">
    <citation type="journal article" date="2013" name="ISME J.">
        <title>By their genes ye shall know them: genomic signatures of predatory bacteria.</title>
        <authorList>
            <person name="Pasternak Z."/>
            <person name="Pietrokovski S."/>
            <person name="Rotem O."/>
            <person name="Gophna U."/>
            <person name="Lurie-Weinberger M.N."/>
            <person name="Jurkevitch E."/>
        </authorList>
    </citation>
    <scope>NUCLEOTIDE SEQUENCE [LARGE SCALE GENOMIC DNA]</scope>
    <source>
        <strain evidence="10 11">JSS</strain>
    </source>
</reference>